<dbReference type="EC" id="2.7.13.3" evidence="4"/>
<dbReference type="InterPro" id="IPR011712">
    <property type="entry name" value="Sig_transdc_His_kin_sub3_dim/P"/>
</dbReference>
<dbReference type="GO" id="GO:0000155">
    <property type="term" value="F:phosphorelay sensor kinase activity"/>
    <property type="evidence" value="ECO:0007669"/>
    <property type="project" value="InterPro"/>
</dbReference>
<evidence type="ECO:0000256" key="16">
    <source>
        <dbReference type="ARBA" id="ARBA00023014"/>
    </source>
</evidence>
<dbReference type="Pfam" id="PF07730">
    <property type="entry name" value="HisKA_3"/>
    <property type="match status" value="1"/>
</dbReference>
<dbReference type="EMBL" id="FQWL01000001">
    <property type="protein sequence ID" value="SHG25360.1"/>
    <property type="molecule type" value="Genomic_DNA"/>
</dbReference>
<dbReference type="SUPFAM" id="SSF48452">
    <property type="entry name" value="TPR-like"/>
    <property type="match status" value="2"/>
</dbReference>
<evidence type="ECO:0000256" key="6">
    <source>
        <dbReference type="ARBA" id="ARBA00022485"/>
    </source>
</evidence>
<evidence type="ECO:0000256" key="9">
    <source>
        <dbReference type="ARBA" id="ARBA00022679"/>
    </source>
</evidence>
<reference evidence="22" key="1">
    <citation type="submission" date="2016-11" db="EMBL/GenBank/DDBJ databases">
        <authorList>
            <person name="Varghese N."/>
            <person name="Submissions S."/>
        </authorList>
    </citation>
    <scope>NUCLEOTIDE SEQUENCE [LARGE SCALE GENOMIC DNA]</scope>
    <source>
        <strain evidence="22">DSM 22638</strain>
    </source>
</reference>
<keyword evidence="6" id="KW-0004">4Fe-4S</keyword>
<evidence type="ECO:0000259" key="20">
    <source>
        <dbReference type="PROSITE" id="PS50109"/>
    </source>
</evidence>
<dbReference type="InterPro" id="IPR005467">
    <property type="entry name" value="His_kinase_dom"/>
</dbReference>
<dbReference type="GO" id="GO:0005737">
    <property type="term" value="C:cytoplasm"/>
    <property type="evidence" value="ECO:0007669"/>
    <property type="project" value="UniProtKB-SubCell"/>
</dbReference>
<proteinExistence type="predicted"/>
<name>A0A1M5IBT6_9FLAO</name>
<evidence type="ECO:0000256" key="15">
    <source>
        <dbReference type="ARBA" id="ARBA00023012"/>
    </source>
</evidence>
<evidence type="ECO:0000256" key="10">
    <source>
        <dbReference type="ARBA" id="ARBA00022723"/>
    </source>
</evidence>
<gene>
    <name evidence="21" type="ORF">SAMN04488116_0578</name>
</gene>
<evidence type="ECO:0000256" key="3">
    <source>
        <dbReference type="ARBA" id="ARBA00004496"/>
    </source>
</evidence>
<keyword evidence="19" id="KW-1133">Transmembrane helix</keyword>
<keyword evidence="13" id="KW-0067">ATP-binding</keyword>
<dbReference type="Gene3D" id="3.30.565.10">
    <property type="entry name" value="Histidine kinase-like ATPase, C-terminal domain"/>
    <property type="match status" value="1"/>
</dbReference>
<comment type="function">
    <text evidence="17">Member of the two-component regulatory system NreB/NreC involved in the control of dissimilatory nitrate/nitrite reduction in response to oxygen. NreB functions as a direct oxygen sensor histidine kinase which is autophosphorylated, in the absence of oxygen, probably at the conserved histidine residue, and transfers its phosphate group probably to a conserved aspartate residue of NreC. NreB/NreC activates the expression of the nitrate (narGHJI) and nitrite (nir) reductase operons, as well as the putative nitrate transporter gene narT.</text>
</comment>
<keyword evidence="7" id="KW-0963">Cytoplasm</keyword>
<evidence type="ECO:0000256" key="2">
    <source>
        <dbReference type="ARBA" id="ARBA00001966"/>
    </source>
</evidence>
<sequence>MCCGKQRKEKDTNMDTQAVTINQWIDAARDSTELDLNHRKAYLKRATEMAFAITNDTLRLDHLSRISLAYKRLNDSLGFRKMNERVVQLSKKGRLYKALGESHWDMAAFLKSHGVMDSAYFHYQKAHKSFQMLPVDSTSLSLRGRILYGMGNIQEYFQDFLGAEVHITEALRIFEDLEDYRRIYNCNNLLGIVSNGMNNHPKSLEYYQKAGYYIKKFVSENQQDLLWENKNNIAHVFLKDGQYLKAKEAYSELFSDKALQKENPALYNKVTLSLGHVLFKGNSNFPKAEELVRQAVTLNDSMGFSEDQARAKQFYSEIIAAKGDSLKAKRYALESLKISKETLNTNRHLEVLRFLTSLDSENAVAYSNEFYDLSEKVKVEERAQRDKFARIRLETDEVISQNEALTRGKFIWTLVALGLLLAGIAIYIIFAQRASNNKLKYEQKQQEANQEIYNLMLSQQGKFEEGKQLEKKRISEELHDGVLGEMLGIRLFLSGLNDKADEDAVEQRAGLIEKLREVEEDIRGISHELSDASYQKFYNFIVSLEDLIHTISESSGMKCSLTYDETVDWDDLEGDIKINAYRIVQESLKNCVKHAEAESAEVKFMLREEMLQLTISDNGVGFDSNKGKKGIGFRNLLSRVQKMGGTLHIDSAKGKGTTLTVTLEPKYIVRQDPKEAPERKVMVNV</sequence>
<organism evidence="21 22">
    <name type="scientific">Flagellimonas flava</name>
    <dbReference type="NCBI Taxonomy" id="570519"/>
    <lineage>
        <taxon>Bacteria</taxon>
        <taxon>Pseudomonadati</taxon>
        <taxon>Bacteroidota</taxon>
        <taxon>Flavobacteriia</taxon>
        <taxon>Flavobacteriales</taxon>
        <taxon>Flavobacteriaceae</taxon>
        <taxon>Flagellimonas</taxon>
    </lineage>
</organism>
<protein>
    <recommendedName>
        <fullName evidence="5">Oxygen sensor histidine kinase NreB</fullName>
        <ecNumber evidence="4">2.7.13.3</ecNumber>
    </recommendedName>
    <alternativeName>
        <fullName evidence="18">Nitrogen regulation protein B</fullName>
    </alternativeName>
</protein>
<keyword evidence="8" id="KW-0597">Phosphoprotein</keyword>
<dbReference type="InterPro" id="IPR004358">
    <property type="entry name" value="Sig_transdc_His_kin-like_C"/>
</dbReference>
<dbReference type="AlphaFoldDB" id="A0A1M5IBT6"/>
<keyword evidence="22" id="KW-1185">Reference proteome</keyword>
<keyword evidence="9" id="KW-0808">Transferase</keyword>
<dbReference type="InterPro" id="IPR003594">
    <property type="entry name" value="HATPase_dom"/>
</dbReference>
<keyword evidence="10" id="KW-0479">Metal-binding</keyword>
<comment type="subcellular location">
    <subcellularLocation>
        <location evidence="3">Cytoplasm</location>
    </subcellularLocation>
</comment>
<dbReference type="PRINTS" id="PR00344">
    <property type="entry name" value="BCTRLSENSOR"/>
</dbReference>
<evidence type="ECO:0000256" key="11">
    <source>
        <dbReference type="ARBA" id="ARBA00022741"/>
    </source>
</evidence>
<comment type="cofactor">
    <cofactor evidence="2">
        <name>[4Fe-4S] cluster</name>
        <dbReference type="ChEBI" id="CHEBI:49883"/>
    </cofactor>
</comment>
<dbReference type="GO" id="GO:0016020">
    <property type="term" value="C:membrane"/>
    <property type="evidence" value="ECO:0007669"/>
    <property type="project" value="InterPro"/>
</dbReference>
<dbReference type="GO" id="GO:0046872">
    <property type="term" value="F:metal ion binding"/>
    <property type="evidence" value="ECO:0007669"/>
    <property type="project" value="UniProtKB-KW"/>
</dbReference>
<evidence type="ECO:0000313" key="21">
    <source>
        <dbReference type="EMBL" id="SHG25360.1"/>
    </source>
</evidence>
<evidence type="ECO:0000256" key="4">
    <source>
        <dbReference type="ARBA" id="ARBA00012438"/>
    </source>
</evidence>
<dbReference type="GO" id="GO:0051539">
    <property type="term" value="F:4 iron, 4 sulfur cluster binding"/>
    <property type="evidence" value="ECO:0007669"/>
    <property type="project" value="UniProtKB-KW"/>
</dbReference>
<dbReference type="SMART" id="SM00387">
    <property type="entry name" value="HATPase_c"/>
    <property type="match status" value="1"/>
</dbReference>
<evidence type="ECO:0000256" key="18">
    <source>
        <dbReference type="ARBA" id="ARBA00030800"/>
    </source>
</evidence>
<dbReference type="SUPFAM" id="SSF55874">
    <property type="entry name" value="ATPase domain of HSP90 chaperone/DNA topoisomerase II/histidine kinase"/>
    <property type="match status" value="1"/>
</dbReference>
<evidence type="ECO:0000313" key="22">
    <source>
        <dbReference type="Proteomes" id="UP000184532"/>
    </source>
</evidence>
<evidence type="ECO:0000256" key="12">
    <source>
        <dbReference type="ARBA" id="ARBA00022777"/>
    </source>
</evidence>
<evidence type="ECO:0000256" key="13">
    <source>
        <dbReference type="ARBA" id="ARBA00022840"/>
    </source>
</evidence>
<keyword evidence="19" id="KW-0812">Transmembrane</keyword>
<evidence type="ECO:0000256" key="14">
    <source>
        <dbReference type="ARBA" id="ARBA00023004"/>
    </source>
</evidence>
<feature type="domain" description="Histidine kinase" evidence="20">
    <location>
        <begin position="582"/>
        <end position="667"/>
    </location>
</feature>
<evidence type="ECO:0000256" key="1">
    <source>
        <dbReference type="ARBA" id="ARBA00000085"/>
    </source>
</evidence>
<dbReference type="STRING" id="570519.SAMN04488116_0578"/>
<dbReference type="InterPro" id="IPR050482">
    <property type="entry name" value="Sensor_HK_TwoCompSys"/>
</dbReference>
<keyword evidence="15" id="KW-0902">Two-component regulatory system</keyword>
<dbReference type="GO" id="GO:0046983">
    <property type="term" value="F:protein dimerization activity"/>
    <property type="evidence" value="ECO:0007669"/>
    <property type="project" value="InterPro"/>
</dbReference>
<dbReference type="PANTHER" id="PTHR24421:SF10">
    <property type="entry name" value="NITRATE_NITRITE SENSOR PROTEIN NARQ"/>
    <property type="match status" value="1"/>
</dbReference>
<dbReference type="Gene3D" id="1.25.40.10">
    <property type="entry name" value="Tetratricopeptide repeat domain"/>
    <property type="match status" value="2"/>
</dbReference>
<keyword evidence="12 21" id="KW-0418">Kinase</keyword>
<comment type="catalytic activity">
    <reaction evidence="1">
        <text>ATP + protein L-histidine = ADP + protein N-phospho-L-histidine.</text>
        <dbReference type="EC" id="2.7.13.3"/>
    </reaction>
</comment>
<evidence type="ECO:0000256" key="17">
    <source>
        <dbReference type="ARBA" id="ARBA00024827"/>
    </source>
</evidence>
<keyword evidence="11" id="KW-0547">Nucleotide-binding</keyword>
<feature type="transmembrane region" description="Helical" evidence="19">
    <location>
        <begin position="410"/>
        <end position="430"/>
    </location>
</feature>
<dbReference type="InterPro" id="IPR011990">
    <property type="entry name" value="TPR-like_helical_dom_sf"/>
</dbReference>
<keyword evidence="16" id="KW-0411">Iron-sulfur</keyword>
<dbReference type="GO" id="GO:0005524">
    <property type="term" value="F:ATP binding"/>
    <property type="evidence" value="ECO:0007669"/>
    <property type="project" value="UniProtKB-KW"/>
</dbReference>
<dbReference type="PROSITE" id="PS50109">
    <property type="entry name" value="HIS_KIN"/>
    <property type="match status" value="1"/>
</dbReference>
<evidence type="ECO:0000256" key="8">
    <source>
        <dbReference type="ARBA" id="ARBA00022553"/>
    </source>
</evidence>
<dbReference type="CDD" id="cd16917">
    <property type="entry name" value="HATPase_UhpB-NarQ-NarX-like"/>
    <property type="match status" value="1"/>
</dbReference>
<evidence type="ECO:0000256" key="7">
    <source>
        <dbReference type="ARBA" id="ARBA00022490"/>
    </source>
</evidence>
<evidence type="ECO:0000256" key="19">
    <source>
        <dbReference type="SAM" id="Phobius"/>
    </source>
</evidence>
<accession>A0A1M5IBT6</accession>
<keyword evidence="14" id="KW-0408">Iron</keyword>
<evidence type="ECO:0000256" key="5">
    <source>
        <dbReference type="ARBA" id="ARBA00017322"/>
    </source>
</evidence>
<dbReference type="PANTHER" id="PTHR24421">
    <property type="entry name" value="NITRATE/NITRITE SENSOR PROTEIN NARX-RELATED"/>
    <property type="match status" value="1"/>
</dbReference>
<dbReference type="Proteomes" id="UP000184532">
    <property type="component" value="Unassembled WGS sequence"/>
</dbReference>
<keyword evidence="19" id="KW-0472">Membrane</keyword>
<dbReference type="Pfam" id="PF02518">
    <property type="entry name" value="HATPase_c"/>
    <property type="match status" value="1"/>
</dbReference>
<dbReference type="InterPro" id="IPR036890">
    <property type="entry name" value="HATPase_C_sf"/>
</dbReference>